<dbReference type="Proteomes" id="UP000240243">
    <property type="component" value="Unassembled WGS sequence"/>
</dbReference>
<dbReference type="Pfam" id="PF03466">
    <property type="entry name" value="LysR_substrate"/>
    <property type="match status" value="1"/>
</dbReference>
<name>A0A2P7R1P4_9GAMM</name>
<evidence type="ECO:0000313" key="7">
    <source>
        <dbReference type="Proteomes" id="UP000240243"/>
    </source>
</evidence>
<accession>A0A2P7R1P4</accession>
<evidence type="ECO:0000256" key="3">
    <source>
        <dbReference type="ARBA" id="ARBA00023125"/>
    </source>
</evidence>
<dbReference type="InterPro" id="IPR036390">
    <property type="entry name" value="WH_DNA-bd_sf"/>
</dbReference>
<dbReference type="PROSITE" id="PS50931">
    <property type="entry name" value="HTH_LYSR"/>
    <property type="match status" value="1"/>
</dbReference>
<dbReference type="AlphaFoldDB" id="A0A2P7R1P4"/>
<dbReference type="Pfam" id="PF00126">
    <property type="entry name" value="HTH_1"/>
    <property type="match status" value="1"/>
</dbReference>
<dbReference type="EMBL" id="PXYG01000007">
    <property type="protein sequence ID" value="PSJ44136.1"/>
    <property type="molecule type" value="Genomic_DNA"/>
</dbReference>
<gene>
    <name evidence="6" type="ORF">C7H85_15440</name>
</gene>
<evidence type="ECO:0000256" key="2">
    <source>
        <dbReference type="ARBA" id="ARBA00023015"/>
    </source>
</evidence>
<dbReference type="InterPro" id="IPR050950">
    <property type="entry name" value="HTH-type_LysR_regulators"/>
</dbReference>
<evidence type="ECO:0000259" key="5">
    <source>
        <dbReference type="PROSITE" id="PS50931"/>
    </source>
</evidence>
<keyword evidence="3" id="KW-0238">DNA-binding</keyword>
<keyword evidence="4" id="KW-0804">Transcription</keyword>
<organism evidence="6 7">
    <name type="scientific">Zobellella endophytica</name>
    <dbReference type="NCBI Taxonomy" id="2116700"/>
    <lineage>
        <taxon>Bacteria</taxon>
        <taxon>Pseudomonadati</taxon>
        <taxon>Pseudomonadota</taxon>
        <taxon>Gammaproteobacteria</taxon>
        <taxon>Aeromonadales</taxon>
        <taxon>Aeromonadaceae</taxon>
        <taxon>Zobellella</taxon>
    </lineage>
</organism>
<dbReference type="GO" id="GO:0003700">
    <property type="term" value="F:DNA-binding transcription factor activity"/>
    <property type="evidence" value="ECO:0007669"/>
    <property type="project" value="InterPro"/>
</dbReference>
<comment type="similarity">
    <text evidence="1">Belongs to the LysR transcriptional regulatory family.</text>
</comment>
<evidence type="ECO:0000256" key="1">
    <source>
        <dbReference type="ARBA" id="ARBA00009437"/>
    </source>
</evidence>
<feature type="domain" description="HTH lysR-type" evidence="5">
    <location>
        <begin position="16"/>
        <end position="73"/>
    </location>
</feature>
<dbReference type="Gene3D" id="3.40.190.10">
    <property type="entry name" value="Periplasmic binding protein-like II"/>
    <property type="match status" value="2"/>
</dbReference>
<keyword evidence="7" id="KW-1185">Reference proteome</keyword>
<protein>
    <recommendedName>
        <fullName evidence="5">HTH lysR-type domain-containing protein</fullName>
    </recommendedName>
</protein>
<dbReference type="PANTHER" id="PTHR30419">
    <property type="entry name" value="HTH-TYPE TRANSCRIPTIONAL REGULATOR YBHD"/>
    <property type="match status" value="1"/>
</dbReference>
<dbReference type="SUPFAM" id="SSF46785">
    <property type="entry name" value="Winged helix' DNA-binding domain"/>
    <property type="match status" value="1"/>
</dbReference>
<dbReference type="SUPFAM" id="SSF53850">
    <property type="entry name" value="Periplasmic binding protein-like II"/>
    <property type="match status" value="1"/>
</dbReference>
<dbReference type="PANTHER" id="PTHR30419:SF8">
    <property type="entry name" value="NITROGEN ASSIMILATION TRANSCRIPTIONAL ACTIVATOR-RELATED"/>
    <property type="match status" value="1"/>
</dbReference>
<comment type="caution">
    <text evidence="6">The sequence shown here is derived from an EMBL/GenBank/DDBJ whole genome shotgun (WGS) entry which is preliminary data.</text>
</comment>
<dbReference type="InterPro" id="IPR005119">
    <property type="entry name" value="LysR_subst-bd"/>
</dbReference>
<dbReference type="GO" id="GO:0003677">
    <property type="term" value="F:DNA binding"/>
    <property type="evidence" value="ECO:0007669"/>
    <property type="project" value="UniProtKB-KW"/>
</dbReference>
<dbReference type="GO" id="GO:0005829">
    <property type="term" value="C:cytosol"/>
    <property type="evidence" value="ECO:0007669"/>
    <property type="project" value="TreeGrafter"/>
</dbReference>
<proteinExistence type="inferred from homology"/>
<sequence length="326" mass="35786">MEENKMNINNATLVKTRFSHLRLVLAIAHHGSVHKAADELHITQPAATRALKELESQLGSALFERSPQGMNLNIYGQHFAEHARVLLNQFNSALEQLNEIRTGSYGHINLAMQLAAAPNLLPLTISKIQRRHLNISLNIQEGSSQKLLNMLMEGHVDMIVGRLVPLPASSPLEQTPLFYDAFSIVCGPRNPLATRTDIELRELLDCKWIYPASTGSQLMGDVATAFKSHGLPLPEPMLEVTSLLTMRKTLQYTDMIGLLVNQAAKEEASQGQLNILPIKFDSVLTPIGITTRAKSELTPAINLVSQLIIDAAGEMLANPGFELVPA</sequence>
<dbReference type="InterPro" id="IPR036388">
    <property type="entry name" value="WH-like_DNA-bd_sf"/>
</dbReference>
<evidence type="ECO:0000256" key="4">
    <source>
        <dbReference type="ARBA" id="ARBA00023163"/>
    </source>
</evidence>
<evidence type="ECO:0000313" key="6">
    <source>
        <dbReference type="EMBL" id="PSJ44136.1"/>
    </source>
</evidence>
<reference evidence="6 7" key="1">
    <citation type="submission" date="2018-03" db="EMBL/GenBank/DDBJ databases">
        <title>The draft genome of Zobellella sp. 59N8.</title>
        <authorList>
            <person name="Liu L."/>
            <person name="Li L."/>
            <person name="Zhang X."/>
            <person name="Liang L."/>
            <person name="Wang T."/>
        </authorList>
    </citation>
    <scope>NUCLEOTIDE SEQUENCE [LARGE SCALE GENOMIC DNA]</scope>
    <source>
        <strain evidence="6 7">59N8</strain>
    </source>
</reference>
<dbReference type="PRINTS" id="PR00039">
    <property type="entry name" value="HTHLYSR"/>
</dbReference>
<keyword evidence="2" id="KW-0805">Transcription regulation</keyword>
<dbReference type="Gene3D" id="1.10.10.10">
    <property type="entry name" value="Winged helix-like DNA-binding domain superfamily/Winged helix DNA-binding domain"/>
    <property type="match status" value="1"/>
</dbReference>
<dbReference type="InterPro" id="IPR000847">
    <property type="entry name" value="LysR_HTH_N"/>
</dbReference>